<comment type="caution">
    <text evidence="3">The sequence shown here is derived from an EMBL/GenBank/DDBJ whole genome shotgun (WGS) entry which is preliminary data.</text>
</comment>
<organism evidence="3 4">
    <name type="scientific">Eucalyptus globulus</name>
    <name type="common">Tasmanian blue gum</name>
    <dbReference type="NCBI Taxonomy" id="34317"/>
    <lineage>
        <taxon>Eukaryota</taxon>
        <taxon>Viridiplantae</taxon>
        <taxon>Streptophyta</taxon>
        <taxon>Embryophyta</taxon>
        <taxon>Tracheophyta</taxon>
        <taxon>Spermatophyta</taxon>
        <taxon>Magnoliopsida</taxon>
        <taxon>eudicotyledons</taxon>
        <taxon>Gunneridae</taxon>
        <taxon>Pentapetalae</taxon>
        <taxon>rosids</taxon>
        <taxon>malvids</taxon>
        <taxon>Myrtales</taxon>
        <taxon>Myrtaceae</taxon>
        <taxon>Myrtoideae</taxon>
        <taxon>Eucalypteae</taxon>
        <taxon>Eucalyptus</taxon>
    </lineage>
</organism>
<sequence>MVRFRVSFTVLTILLIFIASMSSLPAAVAGKEQAETPRGAWQKQPWMNHGSDRGPRKHLVDPTAYRPFQVPKLPV</sequence>
<evidence type="ECO:0000313" key="3">
    <source>
        <dbReference type="EMBL" id="KAL3743901.1"/>
    </source>
</evidence>
<evidence type="ECO:0000256" key="1">
    <source>
        <dbReference type="SAM" id="MobiDB-lite"/>
    </source>
</evidence>
<gene>
    <name evidence="3" type="ORF">ACJRO7_019064</name>
</gene>
<feature type="region of interest" description="Disordered" evidence="1">
    <location>
        <begin position="32"/>
        <end position="75"/>
    </location>
</feature>
<reference evidence="3 4" key="1">
    <citation type="submission" date="2024-11" db="EMBL/GenBank/DDBJ databases">
        <title>Chromosome-level genome assembly of Eucalyptus globulus Labill. provides insights into its genome evolution.</title>
        <authorList>
            <person name="Li X."/>
        </authorList>
    </citation>
    <scope>NUCLEOTIDE SEQUENCE [LARGE SCALE GENOMIC DNA]</scope>
    <source>
        <strain evidence="3">CL2024</strain>
        <tissue evidence="3">Fresh tender leaves</tissue>
    </source>
</reference>
<evidence type="ECO:0000256" key="2">
    <source>
        <dbReference type="SAM" id="SignalP"/>
    </source>
</evidence>
<feature type="chain" id="PRO_5044853672" description="Secreted protein" evidence="2">
    <location>
        <begin position="24"/>
        <end position="75"/>
    </location>
</feature>
<evidence type="ECO:0000313" key="4">
    <source>
        <dbReference type="Proteomes" id="UP001634007"/>
    </source>
</evidence>
<name>A0ABD3L1Z8_EUCGL</name>
<keyword evidence="2" id="KW-0732">Signal</keyword>
<accession>A0ABD3L1Z8</accession>
<feature type="compositionally biased region" description="Basic and acidic residues" evidence="1">
    <location>
        <begin position="50"/>
        <end position="60"/>
    </location>
</feature>
<feature type="signal peptide" evidence="2">
    <location>
        <begin position="1"/>
        <end position="23"/>
    </location>
</feature>
<keyword evidence="4" id="KW-1185">Reference proteome</keyword>
<protein>
    <recommendedName>
        <fullName evidence="5">Secreted protein</fullName>
    </recommendedName>
</protein>
<evidence type="ECO:0008006" key="5">
    <source>
        <dbReference type="Google" id="ProtNLM"/>
    </source>
</evidence>
<dbReference type="EMBL" id="JBJKBG010000004">
    <property type="protein sequence ID" value="KAL3743901.1"/>
    <property type="molecule type" value="Genomic_DNA"/>
</dbReference>
<dbReference type="AlphaFoldDB" id="A0ABD3L1Z8"/>
<dbReference type="Proteomes" id="UP001634007">
    <property type="component" value="Unassembled WGS sequence"/>
</dbReference>
<proteinExistence type="predicted"/>